<keyword evidence="2" id="KW-0238">DNA-binding</keyword>
<evidence type="ECO:0000256" key="1">
    <source>
        <dbReference type="ARBA" id="ARBA00023015"/>
    </source>
</evidence>
<evidence type="ECO:0000313" key="5">
    <source>
        <dbReference type="EMBL" id="GGA54290.1"/>
    </source>
</evidence>
<evidence type="ECO:0000313" key="6">
    <source>
        <dbReference type="Proteomes" id="UP000596977"/>
    </source>
</evidence>
<dbReference type="EMBL" id="BMKB01000004">
    <property type="protein sequence ID" value="GGA54290.1"/>
    <property type="molecule type" value="Genomic_DNA"/>
</dbReference>
<keyword evidence="1" id="KW-0805">Transcription regulation</keyword>
<dbReference type="InterPro" id="IPR050204">
    <property type="entry name" value="AraC_XylS_family_regulators"/>
</dbReference>
<evidence type="ECO:0000259" key="4">
    <source>
        <dbReference type="PROSITE" id="PS01124"/>
    </source>
</evidence>
<evidence type="ECO:0000256" key="3">
    <source>
        <dbReference type="ARBA" id="ARBA00023163"/>
    </source>
</evidence>
<dbReference type="Pfam" id="PF12833">
    <property type="entry name" value="HTH_18"/>
    <property type="match status" value="1"/>
</dbReference>
<dbReference type="PANTHER" id="PTHR46796">
    <property type="entry name" value="HTH-TYPE TRANSCRIPTIONAL ACTIVATOR RHAS-RELATED"/>
    <property type="match status" value="1"/>
</dbReference>
<accession>A0A916VZ77</accession>
<keyword evidence="6" id="KW-1185">Reference proteome</keyword>
<gene>
    <name evidence="5" type="ORF">GCM10011499_25570</name>
</gene>
<dbReference type="InterPro" id="IPR009057">
    <property type="entry name" value="Homeodomain-like_sf"/>
</dbReference>
<dbReference type="PROSITE" id="PS01124">
    <property type="entry name" value="HTH_ARAC_FAMILY_2"/>
    <property type="match status" value="1"/>
</dbReference>
<dbReference type="OrthoDB" id="2559672at2"/>
<dbReference type="SUPFAM" id="SSF46689">
    <property type="entry name" value="Homeodomain-like"/>
    <property type="match status" value="1"/>
</dbReference>
<dbReference type="AlphaFoldDB" id="A0A916VZ77"/>
<name>A0A916VZ77_9HYPH</name>
<protein>
    <recommendedName>
        <fullName evidence="4">HTH araC/xylS-type domain-containing protein</fullName>
    </recommendedName>
</protein>
<dbReference type="GO" id="GO:0043565">
    <property type="term" value="F:sequence-specific DNA binding"/>
    <property type="evidence" value="ECO:0007669"/>
    <property type="project" value="InterPro"/>
</dbReference>
<proteinExistence type="predicted"/>
<keyword evidence="3" id="KW-0804">Transcription</keyword>
<evidence type="ECO:0000256" key="2">
    <source>
        <dbReference type="ARBA" id="ARBA00023125"/>
    </source>
</evidence>
<dbReference type="SMART" id="SM00342">
    <property type="entry name" value="HTH_ARAC"/>
    <property type="match status" value="1"/>
</dbReference>
<dbReference type="RefSeq" id="WP_127072036.1">
    <property type="nucleotide sequence ID" value="NZ_BMKB01000004.1"/>
</dbReference>
<comment type="caution">
    <text evidence="5">The sequence shown here is derived from an EMBL/GenBank/DDBJ whole genome shotgun (WGS) entry which is preliminary data.</text>
</comment>
<feature type="domain" description="HTH araC/xylS-type" evidence="4">
    <location>
        <begin position="115"/>
        <end position="197"/>
    </location>
</feature>
<dbReference type="Proteomes" id="UP000596977">
    <property type="component" value="Unassembled WGS sequence"/>
</dbReference>
<dbReference type="InterPro" id="IPR018060">
    <property type="entry name" value="HTH_AraC"/>
</dbReference>
<dbReference type="GO" id="GO:0003700">
    <property type="term" value="F:DNA-binding transcription factor activity"/>
    <property type="evidence" value="ECO:0007669"/>
    <property type="project" value="InterPro"/>
</dbReference>
<sequence length="220" mass="24213">MTGKIAFQKWHHRAEGETHSLVFPDGCRDVLIVSSVGVRNHIVLTEFDFRPRGVRLRPGTKITGYRLRPGAVINPSTLDAIAMEGADVEEILGNALALANELDDVIAALTLPGSTVQSVSKSCGISVRTMQRRFRQSCLPPPDYWRLLARARRAASMLSSPLPLAELACACDFSDQAHMTRELISWFGGAPTQLRRDPAILDLLRQPALGNWTGEQISTR</sequence>
<organism evidence="5 6">
    <name type="scientific">Pelagibacterium lentulum</name>
    <dbReference type="NCBI Taxonomy" id="2029865"/>
    <lineage>
        <taxon>Bacteria</taxon>
        <taxon>Pseudomonadati</taxon>
        <taxon>Pseudomonadota</taxon>
        <taxon>Alphaproteobacteria</taxon>
        <taxon>Hyphomicrobiales</taxon>
        <taxon>Devosiaceae</taxon>
        <taxon>Pelagibacterium</taxon>
    </lineage>
</organism>
<reference evidence="5 6" key="1">
    <citation type="journal article" date="2014" name="Int. J. Syst. Evol. Microbiol.">
        <title>Complete genome sequence of Corynebacterium casei LMG S-19264T (=DSM 44701T), isolated from a smear-ripened cheese.</title>
        <authorList>
            <consortium name="US DOE Joint Genome Institute (JGI-PGF)"/>
            <person name="Walter F."/>
            <person name="Albersmeier A."/>
            <person name="Kalinowski J."/>
            <person name="Ruckert C."/>
        </authorList>
    </citation>
    <scope>NUCLEOTIDE SEQUENCE [LARGE SCALE GENOMIC DNA]</scope>
    <source>
        <strain evidence="5 6">CGMCC 1.15896</strain>
    </source>
</reference>
<dbReference type="Gene3D" id="1.10.10.60">
    <property type="entry name" value="Homeodomain-like"/>
    <property type="match status" value="1"/>
</dbReference>